<evidence type="ECO:0000313" key="4">
    <source>
        <dbReference type="Proteomes" id="UP000466535"/>
    </source>
</evidence>
<dbReference type="Proteomes" id="UP000466535">
    <property type="component" value="Unassembled WGS sequence"/>
</dbReference>
<feature type="domain" description="Archaeal Type IV pilin N-terminal" evidence="2">
    <location>
        <begin position="12"/>
        <end position="86"/>
    </location>
</feature>
<evidence type="ECO:0000256" key="1">
    <source>
        <dbReference type="SAM" id="Phobius"/>
    </source>
</evidence>
<dbReference type="Pfam" id="PF07790">
    <property type="entry name" value="Pilin_N"/>
    <property type="match status" value="1"/>
</dbReference>
<dbReference type="InterPro" id="IPR012859">
    <property type="entry name" value="Pilin_N_archaeal"/>
</dbReference>
<dbReference type="RefSeq" id="WP_159764439.1">
    <property type="nucleotide sequence ID" value="NZ_WUUT01000004.1"/>
</dbReference>
<gene>
    <name evidence="3" type="ORF">GRX03_11980</name>
</gene>
<evidence type="ECO:0000313" key="3">
    <source>
        <dbReference type="EMBL" id="MXR52318.1"/>
    </source>
</evidence>
<dbReference type="PANTHER" id="PTHR38138:SF1">
    <property type="entry name" value="ARCHAEAL TYPE IV PILIN N-TERMINAL DOMAIN-CONTAINING PROTEIN"/>
    <property type="match status" value="1"/>
</dbReference>
<dbReference type="NCBIfam" id="TIGR02537">
    <property type="entry name" value="arch_flag_Nterm"/>
    <property type="match status" value="1"/>
</dbReference>
<sequence>MSIRQLLTDDDSAVSPVIGVILMVAITVILAAVIASFVLGLGGNTGEPAPSPTIESSVDNGNLTLEVTGGDDFEASSATVQGTINGNDVKFAMDAANANLGEVTAGDTIRINTTEAFINEQKITSGAGGGSAVANSGGGGSVVPIDSWEIEIIWNPADQDSQVIYSDSS</sequence>
<accession>A0A6B0T259</accession>
<reference evidence="3 4" key="1">
    <citation type="submission" date="2019-12" db="EMBL/GenBank/DDBJ databases">
        <title>Isolation and characterization of three novel carbon monoxide-oxidizing members of Halobacteria from salione crusts and soils.</title>
        <authorList>
            <person name="Myers M.R."/>
            <person name="King G.M."/>
        </authorList>
    </citation>
    <scope>NUCLEOTIDE SEQUENCE [LARGE SCALE GENOMIC DNA]</scope>
    <source>
        <strain evidence="3 4">WSH3</strain>
    </source>
</reference>
<organism evidence="3 4">
    <name type="scientific">Halovenus carboxidivorans</name>
    <dbReference type="NCBI Taxonomy" id="2692199"/>
    <lineage>
        <taxon>Archaea</taxon>
        <taxon>Methanobacteriati</taxon>
        <taxon>Methanobacteriota</taxon>
        <taxon>Stenosarchaea group</taxon>
        <taxon>Halobacteria</taxon>
        <taxon>Halobacteriales</taxon>
        <taxon>Haloarculaceae</taxon>
        <taxon>Halovenus</taxon>
    </lineage>
</organism>
<keyword evidence="1" id="KW-0472">Membrane</keyword>
<keyword evidence="4" id="KW-1185">Reference proteome</keyword>
<dbReference type="AlphaFoldDB" id="A0A6B0T259"/>
<evidence type="ECO:0000259" key="2">
    <source>
        <dbReference type="Pfam" id="PF07790"/>
    </source>
</evidence>
<dbReference type="EMBL" id="WUUT01000004">
    <property type="protein sequence ID" value="MXR52318.1"/>
    <property type="molecule type" value="Genomic_DNA"/>
</dbReference>
<keyword evidence="1" id="KW-1133">Transmembrane helix</keyword>
<name>A0A6B0T259_9EURY</name>
<proteinExistence type="predicted"/>
<protein>
    <submittedName>
        <fullName evidence="3">Type IV pilin</fullName>
    </submittedName>
</protein>
<dbReference type="InterPro" id="IPR013373">
    <property type="entry name" value="Flagellin/pilin_N_arc"/>
</dbReference>
<dbReference type="PANTHER" id="PTHR38138">
    <property type="entry name" value="VNG6441H"/>
    <property type="match status" value="1"/>
</dbReference>
<comment type="caution">
    <text evidence="3">The sequence shown here is derived from an EMBL/GenBank/DDBJ whole genome shotgun (WGS) entry which is preliminary data.</text>
</comment>
<feature type="transmembrane region" description="Helical" evidence="1">
    <location>
        <begin position="20"/>
        <end position="41"/>
    </location>
</feature>
<keyword evidence="1" id="KW-0812">Transmembrane</keyword>